<evidence type="ECO:0000313" key="3">
    <source>
        <dbReference type="Proteomes" id="UP000255355"/>
    </source>
</evidence>
<organism evidence="2 3">
    <name type="scientific">Nocardia mexicana</name>
    <dbReference type="NCBI Taxonomy" id="279262"/>
    <lineage>
        <taxon>Bacteria</taxon>
        <taxon>Bacillati</taxon>
        <taxon>Actinomycetota</taxon>
        <taxon>Actinomycetes</taxon>
        <taxon>Mycobacteriales</taxon>
        <taxon>Nocardiaceae</taxon>
        <taxon>Nocardia</taxon>
    </lineage>
</organism>
<dbReference type="Proteomes" id="UP000255355">
    <property type="component" value="Unassembled WGS sequence"/>
</dbReference>
<accession>A0A370H5A4</accession>
<dbReference type="EMBL" id="QQAZ01000004">
    <property type="protein sequence ID" value="RDI51587.1"/>
    <property type="molecule type" value="Genomic_DNA"/>
</dbReference>
<gene>
    <name evidence="2" type="ORF">DFR68_10470</name>
</gene>
<keyword evidence="1" id="KW-0732">Signal</keyword>
<feature type="signal peptide" evidence="1">
    <location>
        <begin position="1"/>
        <end position="22"/>
    </location>
</feature>
<sequence length="72" mass="7096">MIRKALLVAAVGLTIGAPVASADVAVAADKPAAAREVAINTGSAGADAAINGIIAAIFGPPDPSRCKFPYCF</sequence>
<evidence type="ECO:0000256" key="1">
    <source>
        <dbReference type="SAM" id="SignalP"/>
    </source>
</evidence>
<feature type="chain" id="PRO_5039429834" evidence="1">
    <location>
        <begin position="23"/>
        <end position="72"/>
    </location>
</feature>
<protein>
    <submittedName>
        <fullName evidence="2">Uncharacterized protein</fullName>
    </submittedName>
</protein>
<name>A0A370H5A4_9NOCA</name>
<dbReference type="AlphaFoldDB" id="A0A370H5A4"/>
<evidence type="ECO:0000313" key="2">
    <source>
        <dbReference type="EMBL" id="RDI51587.1"/>
    </source>
</evidence>
<proteinExistence type="predicted"/>
<comment type="caution">
    <text evidence="2">The sequence shown here is derived from an EMBL/GenBank/DDBJ whole genome shotgun (WGS) entry which is preliminary data.</text>
</comment>
<reference evidence="2 3" key="1">
    <citation type="submission" date="2018-07" db="EMBL/GenBank/DDBJ databases">
        <title>Genomic Encyclopedia of Type Strains, Phase IV (KMG-IV): sequencing the most valuable type-strain genomes for metagenomic binning, comparative biology and taxonomic classification.</title>
        <authorList>
            <person name="Goeker M."/>
        </authorList>
    </citation>
    <scope>NUCLEOTIDE SEQUENCE [LARGE SCALE GENOMIC DNA]</scope>
    <source>
        <strain evidence="2 3">DSM 44952</strain>
    </source>
</reference>
<dbReference type="RefSeq" id="WP_068014553.1">
    <property type="nucleotide sequence ID" value="NZ_QQAZ01000004.1"/>
</dbReference>
<keyword evidence="3" id="KW-1185">Reference proteome</keyword>